<dbReference type="SUPFAM" id="SSF55604">
    <property type="entry name" value="Glucose permease domain IIB"/>
    <property type="match status" value="1"/>
</dbReference>
<dbReference type="PANTHER" id="PTHR30009:SF4">
    <property type="entry name" value="PTS SYSTEM N-ACETYLGLUCOSAMINE-SPECIFIC EIICBA COMPONENT"/>
    <property type="match status" value="1"/>
</dbReference>
<dbReference type="Gene3D" id="3.30.1360.60">
    <property type="entry name" value="Glucose permease domain IIB"/>
    <property type="match status" value="1"/>
</dbReference>
<organism evidence="8 9">
    <name type="scientific">Photobacterium chitinilyticum</name>
    <dbReference type="NCBI Taxonomy" id="2485123"/>
    <lineage>
        <taxon>Bacteria</taxon>
        <taxon>Pseudomonadati</taxon>
        <taxon>Pseudomonadota</taxon>
        <taxon>Gammaproteobacteria</taxon>
        <taxon>Vibrionales</taxon>
        <taxon>Vibrionaceae</taxon>
        <taxon>Photobacterium</taxon>
    </lineage>
</organism>
<keyword evidence="9" id="KW-1185">Reference proteome</keyword>
<dbReference type="GO" id="GO:0090563">
    <property type="term" value="F:protein-phosphocysteine-sugar phosphotransferase activity"/>
    <property type="evidence" value="ECO:0007669"/>
    <property type="project" value="TreeGrafter"/>
</dbReference>
<dbReference type="InterPro" id="IPR050429">
    <property type="entry name" value="PTS_Glucose_EIICBA"/>
</dbReference>
<keyword evidence="5" id="KW-0418">Kinase</keyword>
<name>A0A3S3T1X5_9GAMM</name>
<dbReference type="Pfam" id="PF00367">
    <property type="entry name" value="PTS_EIIB"/>
    <property type="match status" value="1"/>
</dbReference>
<dbReference type="GO" id="GO:0016301">
    <property type="term" value="F:kinase activity"/>
    <property type="evidence" value="ECO:0007669"/>
    <property type="project" value="UniProtKB-KW"/>
</dbReference>
<dbReference type="PROSITE" id="PS51098">
    <property type="entry name" value="PTS_EIIB_TYPE_1"/>
    <property type="match status" value="1"/>
</dbReference>
<evidence type="ECO:0000256" key="5">
    <source>
        <dbReference type="ARBA" id="ARBA00022777"/>
    </source>
</evidence>
<comment type="caution">
    <text evidence="8">The sequence shown here is derived from an EMBL/GenBank/DDBJ whole genome shotgun (WGS) entry which is preliminary data.</text>
</comment>
<dbReference type="RefSeq" id="WP_128782613.1">
    <property type="nucleotide sequence ID" value="NZ_JAKJSG010000103.1"/>
</dbReference>
<feature type="active site" description="Phosphocysteine intermediate; for EIIB activity" evidence="6">
    <location>
        <position position="58"/>
    </location>
</feature>
<evidence type="ECO:0000256" key="3">
    <source>
        <dbReference type="ARBA" id="ARBA00022679"/>
    </source>
</evidence>
<protein>
    <recommendedName>
        <fullName evidence="7">PTS EIIB type-1 domain-containing protein</fullName>
    </recommendedName>
</protein>
<keyword evidence="3" id="KW-0808">Transferase</keyword>
<dbReference type="GO" id="GO:0009401">
    <property type="term" value="P:phosphoenolpyruvate-dependent sugar phosphotransferase system"/>
    <property type="evidence" value="ECO:0007669"/>
    <property type="project" value="UniProtKB-KW"/>
</dbReference>
<dbReference type="InterPro" id="IPR018113">
    <property type="entry name" value="PTrfase_EIIB_Cys"/>
</dbReference>
<sequence length="96" mass="10940">MAVLYYFVFRFVIRKFDVQTPGRTEDVKEEISLSDEQLTKLTLDFVGGKDNLTSVTSCITRLRLEVVDTSLVNAKGLEDIGVMLRLDRQKNQAKVL</sequence>
<dbReference type="OrthoDB" id="5689537at2"/>
<dbReference type="Proteomes" id="UP000287563">
    <property type="component" value="Unassembled WGS sequence"/>
</dbReference>
<dbReference type="PANTHER" id="PTHR30009">
    <property type="entry name" value="CYTOCHROME C-TYPE SYNTHESIS PROTEIN AND PTS TRANSMEMBRANE COMPONENT"/>
    <property type="match status" value="1"/>
</dbReference>
<dbReference type="EMBL" id="RJLM01000001">
    <property type="protein sequence ID" value="RWX57305.1"/>
    <property type="molecule type" value="Genomic_DNA"/>
</dbReference>
<feature type="domain" description="PTS EIIB type-1" evidence="7">
    <location>
        <begin position="36"/>
        <end position="96"/>
    </location>
</feature>
<dbReference type="AlphaFoldDB" id="A0A3S3T1X5"/>
<proteinExistence type="predicted"/>
<evidence type="ECO:0000256" key="4">
    <source>
        <dbReference type="ARBA" id="ARBA00022683"/>
    </source>
</evidence>
<dbReference type="GO" id="GO:0008982">
    <property type="term" value="F:protein-N(PI)-phosphohistidine-sugar phosphotransferase activity"/>
    <property type="evidence" value="ECO:0007669"/>
    <property type="project" value="InterPro"/>
</dbReference>
<keyword evidence="2" id="KW-0762">Sugar transport</keyword>
<evidence type="ECO:0000259" key="7">
    <source>
        <dbReference type="PROSITE" id="PS51098"/>
    </source>
</evidence>
<evidence type="ECO:0000313" key="8">
    <source>
        <dbReference type="EMBL" id="RWX57305.1"/>
    </source>
</evidence>
<dbReference type="InterPro" id="IPR001996">
    <property type="entry name" value="PTS_IIB_1"/>
</dbReference>
<gene>
    <name evidence="8" type="ORF">EDI28_04540</name>
</gene>
<accession>A0A3S3T1X5</accession>
<evidence type="ECO:0000256" key="2">
    <source>
        <dbReference type="ARBA" id="ARBA00022597"/>
    </source>
</evidence>
<evidence type="ECO:0000313" key="9">
    <source>
        <dbReference type="Proteomes" id="UP000287563"/>
    </source>
</evidence>
<dbReference type="PROSITE" id="PS01035">
    <property type="entry name" value="PTS_EIIB_TYPE_1_CYS"/>
    <property type="match status" value="1"/>
</dbReference>
<evidence type="ECO:0000256" key="1">
    <source>
        <dbReference type="ARBA" id="ARBA00022448"/>
    </source>
</evidence>
<evidence type="ECO:0000256" key="6">
    <source>
        <dbReference type="PROSITE-ProRule" id="PRU00421"/>
    </source>
</evidence>
<dbReference type="GO" id="GO:0015764">
    <property type="term" value="P:N-acetylglucosamine transport"/>
    <property type="evidence" value="ECO:0007669"/>
    <property type="project" value="TreeGrafter"/>
</dbReference>
<reference evidence="8 9" key="1">
    <citation type="submission" date="2018-11" db="EMBL/GenBank/DDBJ databases">
        <title>Photobacterium sp. BEI247 sp. nov., a marine bacterium isolated from Yongle Blue Hole in the South China Sea.</title>
        <authorList>
            <person name="Wang X."/>
        </authorList>
    </citation>
    <scope>NUCLEOTIDE SEQUENCE [LARGE SCALE GENOMIC DNA]</scope>
    <source>
        <strain evidence="9">BEI247</strain>
    </source>
</reference>
<keyword evidence="4" id="KW-0598">Phosphotransferase system</keyword>
<dbReference type="InterPro" id="IPR036878">
    <property type="entry name" value="Glu_permease_IIB"/>
</dbReference>
<dbReference type="GO" id="GO:0005886">
    <property type="term" value="C:plasma membrane"/>
    <property type="evidence" value="ECO:0007669"/>
    <property type="project" value="TreeGrafter"/>
</dbReference>
<keyword evidence="1" id="KW-0813">Transport</keyword>